<organism evidence="7 8">
    <name type="scientific">Synaphobranchus kaupii</name>
    <name type="common">Kaup's arrowtooth eel</name>
    <dbReference type="NCBI Taxonomy" id="118154"/>
    <lineage>
        <taxon>Eukaryota</taxon>
        <taxon>Metazoa</taxon>
        <taxon>Chordata</taxon>
        <taxon>Craniata</taxon>
        <taxon>Vertebrata</taxon>
        <taxon>Euteleostomi</taxon>
        <taxon>Actinopterygii</taxon>
        <taxon>Neopterygii</taxon>
        <taxon>Teleostei</taxon>
        <taxon>Anguilliformes</taxon>
        <taxon>Synaphobranchidae</taxon>
        <taxon>Synaphobranchus</taxon>
    </lineage>
</organism>
<evidence type="ECO:0000256" key="1">
    <source>
        <dbReference type="ARBA" id="ARBA00004370"/>
    </source>
</evidence>
<dbReference type="PANTHER" id="PTHR46916:SF1">
    <property type="entry name" value="TRANSMEMBRANE PROTEIN 205"/>
    <property type="match status" value="1"/>
</dbReference>
<feature type="transmembrane region" description="Helical" evidence="5">
    <location>
        <begin position="86"/>
        <end position="106"/>
    </location>
</feature>
<dbReference type="InterPro" id="IPR025423">
    <property type="entry name" value="TMEM205-like"/>
</dbReference>
<dbReference type="Pfam" id="PF13664">
    <property type="entry name" value="DUF4149"/>
    <property type="match status" value="1"/>
</dbReference>
<dbReference type="GO" id="GO:0016020">
    <property type="term" value="C:membrane"/>
    <property type="evidence" value="ECO:0007669"/>
    <property type="project" value="UniProtKB-SubCell"/>
</dbReference>
<accession>A0A9Q1G6J6</accession>
<name>A0A9Q1G6J6_SYNKA</name>
<keyword evidence="4 5" id="KW-0472">Membrane</keyword>
<evidence type="ECO:0000313" key="7">
    <source>
        <dbReference type="EMBL" id="KAJ8376387.1"/>
    </source>
</evidence>
<proteinExistence type="predicted"/>
<dbReference type="EMBL" id="JAINUF010000002">
    <property type="protein sequence ID" value="KAJ8376387.1"/>
    <property type="molecule type" value="Genomic_DNA"/>
</dbReference>
<dbReference type="InterPro" id="IPR042623">
    <property type="entry name" value="TMEM205"/>
</dbReference>
<dbReference type="PANTHER" id="PTHR46916">
    <property type="entry name" value="TRANSMEMBRANE PROTEIN 205"/>
    <property type="match status" value="1"/>
</dbReference>
<feature type="transmembrane region" description="Helical" evidence="5">
    <location>
        <begin position="55"/>
        <end position="74"/>
    </location>
</feature>
<keyword evidence="8" id="KW-1185">Reference proteome</keyword>
<keyword evidence="2 5" id="KW-0812">Transmembrane</keyword>
<evidence type="ECO:0000256" key="5">
    <source>
        <dbReference type="SAM" id="Phobius"/>
    </source>
</evidence>
<evidence type="ECO:0000259" key="6">
    <source>
        <dbReference type="Pfam" id="PF13664"/>
    </source>
</evidence>
<feature type="domain" description="TMEM205-like" evidence="6">
    <location>
        <begin position="17"/>
        <end position="118"/>
    </location>
</feature>
<reference evidence="7" key="1">
    <citation type="journal article" date="2023" name="Science">
        <title>Genome structures resolve the early diversification of teleost fishes.</title>
        <authorList>
            <person name="Parey E."/>
            <person name="Louis A."/>
            <person name="Montfort J."/>
            <person name="Bouchez O."/>
            <person name="Roques C."/>
            <person name="Iampietro C."/>
            <person name="Lluch J."/>
            <person name="Castinel A."/>
            <person name="Donnadieu C."/>
            <person name="Desvignes T."/>
            <person name="Floi Bucao C."/>
            <person name="Jouanno E."/>
            <person name="Wen M."/>
            <person name="Mejri S."/>
            <person name="Dirks R."/>
            <person name="Jansen H."/>
            <person name="Henkel C."/>
            <person name="Chen W.J."/>
            <person name="Zahm M."/>
            <person name="Cabau C."/>
            <person name="Klopp C."/>
            <person name="Thompson A.W."/>
            <person name="Robinson-Rechavi M."/>
            <person name="Braasch I."/>
            <person name="Lecointre G."/>
            <person name="Bobe J."/>
            <person name="Postlethwait J.H."/>
            <person name="Berthelot C."/>
            <person name="Roest Crollius H."/>
            <person name="Guiguen Y."/>
        </authorList>
    </citation>
    <scope>NUCLEOTIDE SEQUENCE</scope>
    <source>
        <strain evidence="7">WJC10195</strain>
    </source>
</reference>
<comment type="caution">
    <text evidence="7">The sequence shown here is derived from an EMBL/GenBank/DDBJ whole genome shotgun (WGS) entry which is preliminary data.</text>
</comment>
<sequence length="192" mass="22492">MYNFEDPVLLKMLHLALLSIFWGMQIWYTIFSSFVMGHVLNRHTHGYIQSRLLPFYHRIVSACAFLSLLLFEVCRPDNQMGDKETCQIFILFACVTTATFNSYYFGAMTWEIMADMHHIEQSWGMGKNIWLSASSEAYDKLSQSDSEYKRLRHQLWFYHWLSSLCNCCCIICNGCSMFYLLQNLCTTSVVLC</sequence>
<dbReference type="Proteomes" id="UP001152622">
    <property type="component" value="Chromosome 2"/>
</dbReference>
<gene>
    <name evidence="7" type="ORF">SKAU_G00069670</name>
</gene>
<dbReference type="OrthoDB" id="1641132at2759"/>
<dbReference type="AlphaFoldDB" id="A0A9Q1G6J6"/>
<keyword evidence="3 5" id="KW-1133">Transmembrane helix</keyword>
<evidence type="ECO:0000256" key="4">
    <source>
        <dbReference type="ARBA" id="ARBA00023136"/>
    </source>
</evidence>
<feature type="transmembrane region" description="Helical" evidence="5">
    <location>
        <begin position="157"/>
        <end position="181"/>
    </location>
</feature>
<protein>
    <recommendedName>
        <fullName evidence="6">TMEM205-like domain-containing protein</fullName>
    </recommendedName>
</protein>
<evidence type="ECO:0000256" key="2">
    <source>
        <dbReference type="ARBA" id="ARBA00022692"/>
    </source>
</evidence>
<evidence type="ECO:0000313" key="8">
    <source>
        <dbReference type="Proteomes" id="UP001152622"/>
    </source>
</evidence>
<feature type="transmembrane region" description="Helical" evidence="5">
    <location>
        <begin position="12"/>
        <end position="35"/>
    </location>
</feature>
<comment type="subcellular location">
    <subcellularLocation>
        <location evidence="1">Membrane</location>
    </subcellularLocation>
</comment>
<evidence type="ECO:0000256" key="3">
    <source>
        <dbReference type="ARBA" id="ARBA00022989"/>
    </source>
</evidence>